<feature type="domain" description="Disease resistance R13L4/SHOC-2-like LRR" evidence="14">
    <location>
        <begin position="68"/>
        <end position="252"/>
    </location>
</feature>
<feature type="domain" description="Leucine-rich repeat-containing N-terminal plant-type" evidence="13">
    <location>
        <begin position="22"/>
        <end position="58"/>
    </location>
</feature>
<dbReference type="Pfam" id="PF23598">
    <property type="entry name" value="LRR_14"/>
    <property type="match status" value="1"/>
</dbReference>
<dbReference type="Pfam" id="PF13855">
    <property type="entry name" value="LRR_8"/>
    <property type="match status" value="1"/>
</dbReference>
<dbReference type="InterPro" id="IPR046956">
    <property type="entry name" value="RLP23-like"/>
</dbReference>
<evidence type="ECO:0000256" key="5">
    <source>
        <dbReference type="ARBA" id="ARBA00022692"/>
    </source>
</evidence>
<dbReference type="Pfam" id="PF00560">
    <property type="entry name" value="LRR_1"/>
    <property type="match status" value="7"/>
</dbReference>
<sequence length="874" mass="98347">MFWVLLFLFFRLLYSISCPEIEKQSLLTFKQSLHDPSNFFSSWDFKVDCCTWEGIFCSNVTGHVLRLDLQGNSLGGEINSSLLNLKHLKYLDLSRNNFHLKIPSIIGSLTSLEYLSLDYAGFYGMIPHNIGNLSNLYTLSLSNSERLLDADSLEWLSGLHKLENFYMNGVNLSKATNWAQQVINNLPSLVELQMYYCSLNLMAPLNDIINISRSNLATLDISCNSLPYAIIPPWIFQLTDLIYLDMSFNSLEGPIPTMSNTTKLQQIYLSNNNLNSSIPQWLSSCKHLHYLYLENNKLRGNLPESIGKLVNLTELSIYNNMLEGVVTETHFVNLSNLDYLYASGNHLTLKFNTNWIPPFKLETLRLRSCDLGSPFPLWLETQKESISQLDLSCTGIYGNVPSWLWSLNLGYLNLSHNQLDGMILSISDRVHDYYVFDLSSNKFSGPLPRILTSSLPELNLFNNSFSGDLSEFVCNTSTNNGLGILNLGENQLSGDIPDCFLRWQSLQVLDLGNNKLSGRVPNSIGFLKRLVSLNLHGNNFSGHIPSSLQNCTELIKIDFGGNNLGGDIPNWIDTRFHKLRFLVLQSNNLSGEISPFICQLTSLQVLDLSNNKLSGRLPQCLNNLTTMTTKRIFGRPQSRDMPESFAFAIEIQEGASIALKGRELTYNANLFLVISIDLSMNNLSGDIPREITSLVELRSVNLSRNNLTRSIPDNTGNMKELESLDFSMNSLSGNIPGSITTMSFLNSLNLSYNHLTGRIPESTQIGSLNESSFIGNNLCGSPLKISCRNGSNAATPTNVENKGREGGMPPEINWFYVFLSLGYAVGVSAVVTTLFFKHKWREAYYAFLQKVWDSVYVYFVIKWRRLTRVLGRNS</sequence>
<keyword evidence="6 12" id="KW-0732">Signal</keyword>
<dbReference type="Pfam" id="PF08263">
    <property type="entry name" value="LRRNT_2"/>
    <property type="match status" value="1"/>
</dbReference>
<proteinExistence type="inferred from homology"/>
<evidence type="ECO:0000256" key="1">
    <source>
        <dbReference type="ARBA" id="ARBA00004251"/>
    </source>
</evidence>
<evidence type="ECO:0000313" key="15">
    <source>
        <dbReference type="EMBL" id="CAA0824270.1"/>
    </source>
</evidence>
<evidence type="ECO:0000256" key="7">
    <source>
        <dbReference type="ARBA" id="ARBA00022737"/>
    </source>
</evidence>
<keyword evidence="4" id="KW-0433">Leucine-rich repeat</keyword>
<dbReference type="FunFam" id="3.80.10.10:FF:000383">
    <property type="entry name" value="Leucine-rich repeat receptor protein kinase EMS1"/>
    <property type="match status" value="1"/>
</dbReference>
<evidence type="ECO:0000256" key="9">
    <source>
        <dbReference type="ARBA" id="ARBA00023136"/>
    </source>
</evidence>
<evidence type="ECO:0000256" key="8">
    <source>
        <dbReference type="ARBA" id="ARBA00022989"/>
    </source>
</evidence>
<dbReference type="PANTHER" id="PTHR48063:SF98">
    <property type="entry name" value="LRR RECEPTOR-LIKE SERINE_THREONINE-PROTEIN KINASE FLS2"/>
    <property type="match status" value="1"/>
</dbReference>
<keyword evidence="3" id="KW-1003">Cell membrane</keyword>
<feature type="chain" id="PRO_5040182481" evidence="12">
    <location>
        <begin position="16"/>
        <end position="874"/>
    </location>
</feature>
<reference evidence="15" key="1">
    <citation type="submission" date="2019-12" db="EMBL/GenBank/DDBJ databases">
        <authorList>
            <person name="Scholes J."/>
        </authorList>
    </citation>
    <scope>NUCLEOTIDE SEQUENCE</scope>
</reference>
<keyword evidence="9 11" id="KW-0472">Membrane</keyword>
<evidence type="ECO:0000256" key="6">
    <source>
        <dbReference type="ARBA" id="ARBA00022729"/>
    </source>
</evidence>
<keyword evidence="5 11" id="KW-0812">Transmembrane</keyword>
<dbReference type="InterPro" id="IPR013210">
    <property type="entry name" value="LRR_N_plant-typ"/>
</dbReference>
<evidence type="ECO:0000256" key="2">
    <source>
        <dbReference type="ARBA" id="ARBA00009592"/>
    </source>
</evidence>
<evidence type="ECO:0000256" key="10">
    <source>
        <dbReference type="ARBA" id="ARBA00023180"/>
    </source>
</evidence>
<keyword evidence="16" id="KW-1185">Reference proteome</keyword>
<comment type="similarity">
    <text evidence="2">Belongs to the RLP family.</text>
</comment>
<dbReference type="InterPro" id="IPR055414">
    <property type="entry name" value="LRR_R13L4/SHOC2-like"/>
</dbReference>
<evidence type="ECO:0000259" key="14">
    <source>
        <dbReference type="Pfam" id="PF23598"/>
    </source>
</evidence>
<dbReference type="InterPro" id="IPR003591">
    <property type="entry name" value="Leu-rich_rpt_typical-subtyp"/>
</dbReference>
<dbReference type="GO" id="GO:0051707">
    <property type="term" value="P:response to other organism"/>
    <property type="evidence" value="ECO:0007669"/>
    <property type="project" value="UniProtKB-ARBA"/>
</dbReference>
<dbReference type="InterPro" id="IPR001611">
    <property type="entry name" value="Leu-rich_rpt"/>
</dbReference>
<feature type="transmembrane region" description="Helical" evidence="11">
    <location>
        <begin position="814"/>
        <end position="836"/>
    </location>
</feature>
<dbReference type="GO" id="GO:0005886">
    <property type="term" value="C:plasma membrane"/>
    <property type="evidence" value="ECO:0007669"/>
    <property type="project" value="UniProtKB-SubCell"/>
</dbReference>
<dbReference type="Proteomes" id="UP001153555">
    <property type="component" value="Unassembled WGS sequence"/>
</dbReference>
<dbReference type="PANTHER" id="PTHR48063">
    <property type="entry name" value="LRR RECEPTOR-LIKE KINASE"/>
    <property type="match status" value="1"/>
</dbReference>
<gene>
    <name evidence="15" type="ORF">SHERM_21234</name>
</gene>
<evidence type="ECO:0000256" key="3">
    <source>
        <dbReference type="ARBA" id="ARBA00022475"/>
    </source>
</evidence>
<comment type="caution">
    <text evidence="15">The sequence shown here is derived from an EMBL/GenBank/DDBJ whole genome shotgun (WGS) entry which is preliminary data.</text>
</comment>
<accession>A0A9N7N4E6</accession>
<evidence type="ECO:0000313" key="16">
    <source>
        <dbReference type="Proteomes" id="UP001153555"/>
    </source>
</evidence>
<dbReference type="SMART" id="SM00369">
    <property type="entry name" value="LRR_TYP"/>
    <property type="match status" value="7"/>
</dbReference>
<protein>
    <submittedName>
        <fullName evidence="15">Disease resistance family protein / LRR family protein</fullName>
    </submittedName>
</protein>
<dbReference type="GO" id="GO:0006952">
    <property type="term" value="P:defense response"/>
    <property type="evidence" value="ECO:0007669"/>
    <property type="project" value="UniProtKB-ARBA"/>
</dbReference>
<keyword evidence="10" id="KW-0325">Glycoprotein</keyword>
<feature type="signal peptide" evidence="12">
    <location>
        <begin position="1"/>
        <end position="15"/>
    </location>
</feature>
<organism evidence="15 16">
    <name type="scientific">Striga hermonthica</name>
    <name type="common">Purple witchweed</name>
    <name type="synonym">Buchnera hermonthica</name>
    <dbReference type="NCBI Taxonomy" id="68872"/>
    <lineage>
        <taxon>Eukaryota</taxon>
        <taxon>Viridiplantae</taxon>
        <taxon>Streptophyta</taxon>
        <taxon>Embryophyta</taxon>
        <taxon>Tracheophyta</taxon>
        <taxon>Spermatophyta</taxon>
        <taxon>Magnoliopsida</taxon>
        <taxon>eudicotyledons</taxon>
        <taxon>Gunneridae</taxon>
        <taxon>Pentapetalae</taxon>
        <taxon>asterids</taxon>
        <taxon>lamiids</taxon>
        <taxon>Lamiales</taxon>
        <taxon>Orobanchaceae</taxon>
        <taxon>Buchnereae</taxon>
        <taxon>Striga</taxon>
    </lineage>
</organism>
<dbReference type="PRINTS" id="PR00019">
    <property type="entry name" value="LEURICHRPT"/>
</dbReference>
<dbReference type="Gene3D" id="3.80.10.10">
    <property type="entry name" value="Ribonuclease Inhibitor"/>
    <property type="match status" value="4"/>
</dbReference>
<dbReference type="SUPFAM" id="SSF52058">
    <property type="entry name" value="L domain-like"/>
    <property type="match status" value="2"/>
</dbReference>
<comment type="subcellular location">
    <subcellularLocation>
        <location evidence="1">Cell membrane</location>
        <topology evidence="1">Single-pass type I membrane protein</topology>
    </subcellularLocation>
</comment>
<name>A0A9N7N4E6_STRHE</name>
<dbReference type="SMART" id="SM00365">
    <property type="entry name" value="LRR_SD22"/>
    <property type="match status" value="5"/>
</dbReference>
<keyword evidence="8 11" id="KW-1133">Transmembrane helix</keyword>
<evidence type="ECO:0000259" key="13">
    <source>
        <dbReference type="Pfam" id="PF08263"/>
    </source>
</evidence>
<dbReference type="AlphaFoldDB" id="A0A9N7N4E6"/>
<evidence type="ECO:0000256" key="12">
    <source>
        <dbReference type="SAM" id="SignalP"/>
    </source>
</evidence>
<dbReference type="PROSITE" id="PS51450">
    <property type="entry name" value="LRR"/>
    <property type="match status" value="1"/>
</dbReference>
<evidence type="ECO:0000256" key="4">
    <source>
        <dbReference type="ARBA" id="ARBA00022614"/>
    </source>
</evidence>
<dbReference type="FunFam" id="3.80.10.10:FF:000095">
    <property type="entry name" value="LRR receptor-like serine/threonine-protein kinase GSO1"/>
    <property type="match status" value="2"/>
</dbReference>
<evidence type="ECO:0000256" key="11">
    <source>
        <dbReference type="SAM" id="Phobius"/>
    </source>
</evidence>
<dbReference type="OrthoDB" id="8731593at2759"/>
<dbReference type="EMBL" id="CACSLK010024742">
    <property type="protein sequence ID" value="CAA0824270.1"/>
    <property type="molecule type" value="Genomic_DNA"/>
</dbReference>
<keyword evidence="7" id="KW-0677">Repeat</keyword>
<dbReference type="InterPro" id="IPR032675">
    <property type="entry name" value="LRR_dom_sf"/>
</dbReference>